<dbReference type="PROSITE" id="PS51257">
    <property type="entry name" value="PROKAR_LIPOPROTEIN"/>
    <property type="match status" value="1"/>
</dbReference>
<evidence type="ECO:0000313" key="2">
    <source>
        <dbReference type="EMBL" id="KAJ1974874.1"/>
    </source>
</evidence>
<evidence type="ECO:0000313" key="3">
    <source>
        <dbReference type="Proteomes" id="UP001151582"/>
    </source>
</evidence>
<reference evidence="2" key="1">
    <citation type="submission" date="2022-07" db="EMBL/GenBank/DDBJ databases">
        <title>Phylogenomic reconstructions and comparative analyses of Kickxellomycotina fungi.</title>
        <authorList>
            <person name="Reynolds N.K."/>
            <person name="Stajich J.E."/>
            <person name="Barry K."/>
            <person name="Grigoriev I.V."/>
            <person name="Crous P."/>
            <person name="Smith M.E."/>
        </authorList>
    </citation>
    <scope>NUCLEOTIDE SEQUENCE</scope>
    <source>
        <strain evidence="2">RSA 567</strain>
    </source>
</reference>
<protein>
    <submittedName>
        <fullName evidence="2">Uncharacterized protein</fullName>
    </submittedName>
</protein>
<gene>
    <name evidence="2" type="ORF">H4R34_004551</name>
</gene>
<proteinExistence type="predicted"/>
<sequence length="490" mass="54518">MHYRSVSWSTLVGWMACLFIGTTGALAHRQAVRDSLAPVPDTAAISVELKHTLAAVTNEQANFQARRAEKLRRPWLLPSPGQKSSSLTTAVFALLYPLVQTEFTAFVNELLETEKKRIKHTLSWRRLVLLPFRNKPQFWYKLPARDLGKVDPTLFIKKDGEHTVVINPHTMALPATYQSVPLLAAVQQGQVDVLLELVSQLEQTFRQLHSKATIAKIQAPYRSLLKKYMHHGDFVAYNNNRLFISYYVISEIIATLVVSGDHEKLIAFLQGRAHSEFIVRHIRFAVMLMVVLDAGQHRPFLDSLRMVTAAYTSPGQVLNQLQQFYRVNTASKTLVPSNVAIAEVGDLAAPKAPTSLLKPYFDDKSPFAAWERTPLDLGLSFSGRQAELQEDADVPAPHLQHPLPGKSRTPVPAASLGVAYIIQCIGGLNYQISESSLEVLQALADTPGWKTHSPDDQACYQYLGFSPVYIRLTPGKAQVTLLSKVGLVLP</sequence>
<feature type="signal peptide" evidence="1">
    <location>
        <begin position="1"/>
        <end position="27"/>
    </location>
</feature>
<organism evidence="2 3">
    <name type="scientific">Dimargaris verticillata</name>
    <dbReference type="NCBI Taxonomy" id="2761393"/>
    <lineage>
        <taxon>Eukaryota</taxon>
        <taxon>Fungi</taxon>
        <taxon>Fungi incertae sedis</taxon>
        <taxon>Zoopagomycota</taxon>
        <taxon>Kickxellomycotina</taxon>
        <taxon>Dimargaritomycetes</taxon>
        <taxon>Dimargaritales</taxon>
        <taxon>Dimargaritaceae</taxon>
        <taxon>Dimargaris</taxon>
    </lineage>
</organism>
<dbReference type="OrthoDB" id="10482124at2759"/>
<feature type="chain" id="PRO_5040920082" evidence="1">
    <location>
        <begin position="28"/>
        <end position="490"/>
    </location>
</feature>
<evidence type="ECO:0000256" key="1">
    <source>
        <dbReference type="SAM" id="SignalP"/>
    </source>
</evidence>
<keyword evidence="3" id="KW-1185">Reference proteome</keyword>
<dbReference type="Proteomes" id="UP001151582">
    <property type="component" value="Unassembled WGS sequence"/>
</dbReference>
<dbReference type="AlphaFoldDB" id="A0A9W8AY28"/>
<keyword evidence="1" id="KW-0732">Signal</keyword>
<accession>A0A9W8AY28</accession>
<dbReference type="EMBL" id="JANBQB010000596">
    <property type="protein sequence ID" value="KAJ1974874.1"/>
    <property type="molecule type" value="Genomic_DNA"/>
</dbReference>
<comment type="caution">
    <text evidence="2">The sequence shown here is derived from an EMBL/GenBank/DDBJ whole genome shotgun (WGS) entry which is preliminary data.</text>
</comment>
<name>A0A9W8AY28_9FUNG</name>